<dbReference type="GO" id="GO:0016491">
    <property type="term" value="F:oxidoreductase activity"/>
    <property type="evidence" value="ECO:0007669"/>
    <property type="project" value="UniProtKB-ARBA"/>
</dbReference>
<dbReference type="AlphaFoldDB" id="A0A5N1J436"/>
<reference evidence="1 2" key="1">
    <citation type="submission" date="2019-09" db="EMBL/GenBank/DDBJ databases">
        <title>Genome sequence of Adhaeribacter sp. M2.</title>
        <authorList>
            <person name="Srinivasan S."/>
        </authorList>
    </citation>
    <scope>NUCLEOTIDE SEQUENCE [LARGE SCALE GENOMIC DNA]</scope>
    <source>
        <strain evidence="1 2">M2</strain>
    </source>
</reference>
<gene>
    <name evidence="1" type="ORF">F0P94_00840</name>
</gene>
<protein>
    <submittedName>
        <fullName evidence="1">NAD(P)-binding protein</fullName>
    </submittedName>
</protein>
<dbReference type="SUPFAM" id="SSF51905">
    <property type="entry name" value="FAD/NAD(P)-binding domain"/>
    <property type="match status" value="1"/>
</dbReference>
<organism evidence="1 2">
    <name type="scientific">Adhaeribacter soli</name>
    <dbReference type="NCBI Taxonomy" id="2607655"/>
    <lineage>
        <taxon>Bacteria</taxon>
        <taxon>Pseudomonadati</taxon>
        <taxon>Bacteroidota</taxon>
        <taxon>Cytophagia</taxon>
        <taxon>Cytophagales</taxon>
        <taxon>Hymenobacteraceae</taxon>
        <taxon>Adhaeribacter</taxon>
    </lineage>
</organism>
<keyword evidence="2" id="KW-1185">Reference proteome</keyword>
<dbReference type="InterPro" id="IPR036188">
    <property type="entry name" value="FAD/NAD-bd_sf"/>
</dbReference>
<proteinExistence type="predicted"/>
<dbReference type="PANTHER" id="PTHR43563">
    <property type="entry name" value="AMINE OXIDASE"/>
    <property type="match status" value="1"/>
</dbReference>
<dbReference type="RefSeq" id="WP_150901809.1">
    <property type="nucleotide sequence ID" value="NZ_VTWT01000001.1"/>
</dbReference>
<sequence length="545" mass="61088">MAAEKGRRKFLIQSFKALAGLPLAGSILNACVPETKKVIPGKLKGPDFKAGHLLRKALSVVPTQTETKDVVIIGGGISGLSAACWLKQNSDQDFCLLELEEETGGNSRGGKNAHTVFPWGAHYLPLPNNDLTELLAFLQENEVITGFNAAGLPIYRDECLCFDPEERLYINGHWQEGLVPNWGVPEADLKQINRFLELMAEMKQAKGTDGKFAFTIPISASSADENFRRLDKLTMAEWLIQNKLTSDYLHWYVNYCCRDDFGTDAKDTSAWAGIHYFAGRKAQAANTDPDRVLTWPEGNNWLAQRLRKPLEKHIRTGKLVYKVSLVKGNVAIDYLDIAQNTYHRILAGKCILATPQFVNERILNIQPEQGGNRNYKAFSYAPWAVANLALESPPAGRGVPLSWDNVVYGSKSLGYVLANHQQLQIYPENPVITFYLPLPDEDPAKARRMAYEKKQEDWAELILAELEKAHPFIRENVKNLDVWIWGHGMIRPSVGFIWGEEKAAAEKPVLDKIFFAHTDLSGISIFEEAFYQGIRAAQRMVEGKA</sequence>
<dbReference type="EMBL" id="VTWT01000001">
    <property type="protein sequence ID" value="KAA9345666.1"/>
    <property type="molecule type" value="Genomic_DNA"/>
</dbReference>
<name>A0A5N1J436_9BACT</name>
<dbReference type="Proteomes" id="UP000326570">
    <property type="component" value="Unassembled WGS sequence"/>
</dbReference>
<dbReference type="Pfam" id="PF13450">
    <property type="entry name" value="NAD_binding_8"/>
    <property type="match status" value="1"/>
</dbReference>
<dbReference type="PANTHER" id="PTHR43563:SF1">
    <property type="entry name" value="AMINE OXIDASE [FLAVIN-CONTAINING] B"/>
    <property type="match status" value="1"/>
</dbReference>
<accession>A0A5N1J436</accession>
<evidence type="ECO:0000313" key="1">
    <source>
        <dbReference type="EMBL" id="KAA9345666.1"/>
    </source>
</evidence>
<evidence type="ECO:0000313" key="2">
    <source>
        <dbReference type="Proteomes" id="UP000326570"/>
    </source>
</evidence>
<comment type="caution">
    <text evidence="1">The sequence shown here is derived from an EMBL/GenBank/DDBJ whole genome shotgun (WGS) entry which is preliminary data.</text>
</comment>
<dbReference type="InterPro" id="IPR050703">
    <property type="entry name" value="Flavin_MAO"/>
</dbReference>
<dbReference type="Gene3D" id="3.50.50.60">
    <property type="entry name" value="FAD/NAD(P)-binding domain"/>
    <property type="match status" value="1"/>
</dbReference>